<dbReference type="PANTHER" id="PTHR16515">
    <property type="entry name" value="PR DOMAIN ZINC FINGER PROTEIN"/>
    <property type="match status" value="1"/>
</dbReference>
<dbReference type="PROSITE" id="PS00028">
    <property type="entry name" value="ZINC_FINGER_C2H2_1"/>
    <property type="match status" value="3"/>
</dbReference>
<dbReference type="Proteomes" id="UP000095300">
    <property type="component" value="Unassembled WGS sequence"/>
</dbReference>
<proteinExistence type="predicted"/>
<dbReference type="OrthoDB" id="9970574at2759"/>
<evidence type="ECO:0000256" key="7">
    <source>
        <dbReference type="PROSITE-ProRule" id="PRU00042"/>
    </source>
</evidence>
<keyword evidence="5" id="KW-0862">Zinc</keyword>
<keyword evidence="4 7" id="KW-0863">Zinc-finger</keyword>
<accession>A0A1I8PTB4</accession>
<dbReference type="GO" id="GO:0010468">
    <property type="term" value="P:regulation of gene expression"/>
    <property type="evidence" value="ECO:0007669"/>
    <property type="project" value="TreeGrafter"/>
</dbReference>
<dbReference type="STRING" id="35570.A0A1I8PTB4"/>
<keyword evidence="6" id="KW-0539">Nucleus</keyword>
<dbReference type="EnsemblMetazoa" id="SCAU010913-RA">
    <property type="protein sequence ID" value="SCAU010913-PA"/>
    <property type="gene ID" value="SCAU010913"/>
</dbReference>
<dbReference type="SUPFAM" id="SSF57667">
    <property type="entry name" value="beta-beta-alpha zinc fingers"/>
    <property type="match status" value="1"/>
</dbReference>
<gene>
    <name evidence="10" type="primary">106086737</name>
</gene>
<feature type="domain" description="C2H2-type" evidence="9">
    <location>
        <begin position="367"/>
        <end position="394"/>
    </location>
</feature>
<sequence length="940" mass="106518">MVSRNKQFQFCRICRTEKNLKFTVKELREFNRVQGAATGNDKASQKLLRTTPTLGNICKDCDDRVQIFHRLDEATTSCDSDIEIDVDDTATIPLPAPPNLPTLNTCRPDTPIIVDDDEMLYDLFMQKVDQQRQQRQITTQIQEAERPELHAETQQTFINHFNPQYTPPQSTGGSEGDDAKMLDDLTSREGTPASIANAVTPVPLAPQLPPAIVDNKGHRIVAIIDLDDGDEDSCPAQSDKIDESMQNTIQDKSPNMANDIVVAQAILQTDSISESQQTLLTTNNIIETPALAKNVADVSDDEEIVFRQVEPHLETPLSKKKRKSYDEKKLRLVASLSLVSSDDSEPEEPVAKQPKVNAAPTDLPKCFNCKECQISLPDAESLSVHARVHEGIKCPECQYTFPLEKRLINHMRRKHRAYNGKVLKEKSRGPQDSAMTIRLRYMQSQTYYECQLCGRIDEIYKEHKDHILNKHPMESKTLKDPIMKELKCPVCKEKCGCQYIRLCRHILENHDYAQHKTHLREIVHVSAFGWNAARQKEVAKTARIFQFSKRTTFFFQCKKCYKVVAGYLNHLKHITQSCKIEEKSKSVEKKIRPPAEKLKPKKKPKVEKIAKTLDSTKKKKQVIQKDLKSCKKTPKPSKKSLNLEKPLVSKNSPNVTKKSNKEDVKAIAKPIVSKTKADAIKPLPQTKPSEKSKKRKRKEESVSQILKPQKKVVKVKAPVKQIPTQSFNCGHCPIQIKGFLLYSKHIWQEHVSHEFVHCDKCSKTTLFKYHNGKCSNLATQIKKQKRKCVTTSGGGGCNGGVNSSTSTKDTDVNCDLENAKECQQLQQIVPESLEDSQNLPATNGEIAQEQTPMWLKDLCRLNELRNNMVSSDDNEKSSIAVININDVDDLYPAINRAGVQQCCYCLHLFSSELELKNHTRLQHTGYEEILVRYTPINVTI</sequence>
<feature type="domain" description="C2H2-type" evidence="9">
    <location>
        <begin position="392"/>
        <end position="420"/>
    </location>
</feature>
<evidence type="ECO:0000256" key="1">
    <source>
        <dbReference type="ARBA" id="ARBA00004123"/>
    </source>
</evidence>
<evidence type="ECO:0000256" key="5">
    <source>
        <dbReference type="ARBA" id="ARBA00022833"/>
    </source>
</evidence>
<dbReference type="PANTHER" id="PTHR16515:SF66">
    <property type="entry name" value="C2H2-TYPE DOMAIN-CONTAINING PROTEIN"/>
    <property type="match status" value="1"/>
</dbReference>
<dbReference type="GO" id="GO:0008270">
    <property type="term" value="F:zinc ion binding"/>
    <property type="evidence" value="ECO:0007669"/>
    <property type="project" value="UniProtKB-KW"/>
</dbReference>
<feature type="compositionally biased region" description="Polar residues" evidence="8">
    <location>
        <begin position="161"/>
        <end position="172"/>
    </location>
</feature>
<feature type="region of interest" description="Disordered" evidence="8">
    <location>
        <begin position="161"/>
        <end position="183"/>
    </location>
</feature>
<dbReference type="VEuPathDB" id="VectorBase:SCAU010913"/>
<evidence type="ECO:0000256" key="2">
    <source>
        <dbReference type="ARBA" id="ARBA00022723"/>
    </source>
</evidence>
<evidence type="ECO:0000256" key="3">
    <source>
        <dbReference type="ARBA" id="ARBA00022737"/>
    </source>
</evidence>
<evidence type="ECO:0000259" key="9">
    <source>
        <dbReference type="PROSITE" id="PS50157"/>
    </source>
</evidence>
<feature type="domain" description="C2H2-type" evidence="9">
    <location>
        <begin position="900"/>
        <end position="928"/>
    </location>
</feature>
<evidence type="ECO:0000313" key="10">
    <source>
        <dbReference type="EnsemblMetazoa" id="SCAU010913-PA"/>
    </source>
</evidence>
<evidence type="ECO:0000256" key="6">
    <source>
        <dbReference type="ARBA" id="ARBA00023242"/>
    </source>
</evidence>
<dbReference type="Gene3D" id="3.30.160.60">
    <property type="entry name" value="Classic Zinc Finger"/>
    <property type="match status" value="1"/>
</dbReference>
<comment type="subcellular location">
    <subcellularLocation>
        <location evidence="1">Nucleus</location>
    </subcellularLocation>
</comment>
<reference evidence="10" key="1">
    <citation type="submission" date="2020-05" db="UniProtKB">
        <authorList>
            <consortium name="EnsemblMetazoa"/>
        </authorList>
    </citation>
    <scope>IDENTIFICATION</scope>
    <source>
        <strain evidence="10">USDA</strain>
    </source>
</reference>
<protein>
    <recommendedName>
        <fullName evidence="9">C2H2-type domain-containing protein</fullName>
    </recommendedName>
</protein>
<keyword evidence="11" id="KW-1185">Reference proteome</keyword>
<evidence type="ECO:0000256" key="8">
    <source>
        <dbReference type="SAM" id="MobiDB-lite"/>
    </source>
</evidence>
<name>A0A1I8PTB4_STOCA</name>
<dbReference type="PROSITE" id="PS50157">
    <property type="entry name" value="ZINC_FINGER_C2H2_2"/>
    <property type="match status" value="3"/>
</dbReference>
<dbReference type="InterPro" id="IPR013087">
    <property type="entry name" value="Znf_C2H2_type"/>
</dbReference>
<dbReference type="AlphaFoldDB" id="A0A1I8PTB4"/>
<dbReference type="KEGG" id="scac:106086737"/>
<keyword evidence="2" id="KW-0479">Metal-binding</keyword>
<evidence type="ECO:0000256" key="4">
    <source>
        <dbReference type="ARBA" id="ARBA00022771"/>
    </source>
</evidence>
<evidence type="ECO:0000313" key="11">
    <source>
        <dbReference type="Proteomes" id="UP000095300"/>
    </source>
</evidence>
<dbReference type="InterPro" id="IPR050331">
    <property type="entry name" value="Zinc_finger"/>
</dbReference>
<dbReference type="SMART" id="SM00355">
    <property type="entry name" value="ZnF_C2H2"/>
    <property type="match status" value="7"/>
</dbReference>
<feature type="region of interest" description="Disordered" evidence="8">
    <location>
        <begin position="614"/>
        <end position="705"/>
    </location>
</feature>
<dbReference type="InterPro" id="IPR036236">
    <property type="entry name" value="Znf_C2H2_sf"/>
</dbReference>
<dbReference type="GO" id="GO:0005634">
    <property type="term" value="C:nucleus"/>
    <property type="evidence" value="ECO:0007669"/>
    <property type="project" value="UniProtKB-SubCell"/>
</dbReference>
<organism evidence="10 11">
    <name type="scientific">Stomoxys calcitrans</name>
    <name type="common">Stable fly</name>
    <name type="synonym">Conops calcitrans</name>
    <dbReference type="NCBI Taxonomy" id="35570"/>
    <lineage>
        <taxon>Eukaryota</taxon>
        <taxon>Metazoa</taxon>
        <taxon>Ecdysozoa</taxon>
        <taxon>Arthropoda</taxon>
        <taxon>Hexapoda</taxon>
        <taxon>Insecta</taxon>
        <taxon>Pterygota</taxon>
        <taxon>Neoptera</taxon>
        <taxon>Endopterygota</taxon>
        <taxon>Diptera</taxon>
        <taxon>Brachycera</taxon>
        <taxon>Muscomorpha</taxon>
        <taxon>Muscoidea</taxon>
        <taxon>Muscidae</taxon>
        <taxon>Stomoxys</taxon>
    </lineage>
</organism>
<keyword evidence="3" id="KW-0677">Repeat</keyword>